<dbReference type="STRING" id="44941.A0A397VQ38"/>
<dbReference type="Pfam" id="PF10509">
    <property type="entry name" value="GalKase_gal_bdg"/>
    <property type="match status" value="1"/>
</dbReference>
<dbReference type="Proteomes" id="UP000266673">
    <property type="component" value="Unassembled WGS sequence"/>
</dbReference>
<keyword evidence="10" id="KW-0119">Carbohydrate metabolism</keyword>
<organism evidence="16 17">
    <name type="scientific">Gigaspora rosea</name>
    <dbReference type="NCBI Taxonomy" id="44941"/>
    <lineage>
        <taxon>Eukaryota</taxon>
        <taxon>Fungi</taxon>
        <taxon>Fungi incertae sedis</taxon>
        <taxon>Mucoromycota</taxon>
        <taxon>Glomeromycotina</taxon>
        <taxon>Glomeromycetes</taxon>
        <taxon>Diversisporales</taxon>
        <taxon>Gigasporaceae</taxon>
        <taxon>Gigaspora</taxon>
    </lineage>
</organism>
<keyword evidence="17" id="KW-1185">Reference proteome</keyword>
<dbReference type="EC" id="2.7.1.6" evidence="3"/>
<dbReference type="SUPFAM" id="SSF54211">
    <property type="entry name" value="Ribosomal protein S5 domain 2-like"/>
    <property type="match status" value="1"/>
</dbReference>
<evidence type="ECO:0000256" key="5">
    <source>
        <dbReference type="ARBA" id="ARBA00022679"/>
    </source>
</evidence>
<evidence type="ECO:0000259" key="14">
    <source>
        <dbReference type="Pfam" id="PF08544"/>
    </source>
</evidence>
<dbReference type="FunFam" id="1.20.1440.340:FF:000003">
    <property type="entry name" value="GAL1p Galactokinase"/>
    <property type="match status" value="1"/>
</dbReference>
<comment type="pathway">
    <text evidence="1">Carbohydrate metabolism; galactose metabolism.</text>
</comment>
<dbReference type="PIRSF" id="PIRSF000530">
    <property type="entry name" value="Galactokinase"/>
    <property type="match status" value="1"/>
</dbReference>
<keyword evidence="7" id="KW-0418">Kinase</keyword>
<dbReference type="PROSITE" id="PS00627">
    <property type="entry name" value="GHMP_KINASES_ATP"/>
    <property type="match status" value="1"/>
</dbReference>
<dbReference type="OrthoDB" id="187738at2759"/>
<dbReference type="GO" id="GO:0005829">
    <property type="term" value="C:cytosol"/>
    <property type="evidence" value="ECO:0007669"/>
    <property type="project" value="TreeGrafter"/>
</dbReference>
<feature type="domain" description="GHMP kinase N-terminal" evidence="13">
    <location>
        <begin position="125"/>
        <end position="213"/>
    </location>
</feature>
<keyword evidence="6" id="KW-0547">Nucleotide-binding</keyword>
<evidence type="ECO:0000313" key="17">
    <source>
        <dbReference type="Proteomes" id="UP000266673"/>
    </source>
</evidence>
<comment type="caution">
    <text evidence="16">The sequence shown here is derived from an EMBL/GenBank/DDBJ whole genome shotgun (WGS) entry which is preliminary data.</text>
</comment>
<evidence type="ECO:0000256" key="7">
    <source>
        <dbReference type="ARBA" id="ARBA00022777"/>
    </source>
</evidence>
<evidence type="ECO:0000256" key="2">
    <source>
        <dbReference type="ARBA" id="ARBA00006566"/>
    </source>
</evidence>
<keyword evidence="8" id="KW-0067">ATP-binding</keyword>
<dbReference type="InterPro" id="IPR006203">
    <property type="entry name" value="GHMP_knse_ATP-bd_CS"/>
</dbReference>
<evidence type="ECO:0000256" key="8">
    <source>
        <dbReference type="ARBA" id="ARBA00022840"/>
    </source>
</evidence>
<dbReference type="SUPFAM" id="SSF55060">
    <property type="entry name" value="GHMP Kinase, C-terminal domain"/>
    <property type="match status" value="1"/>
</dbReference>
<evidence type="ECO:0000259" key="13">
    <source>
        <dbReference type="Pfam" id="PF00288"/>
    </source>
</evidence>
<keyword evidence="16" id="KW-0689">Ribosomal protein</keyword>
<evidence type="ECO:0000256" key="12">
    <source>
        <dbReference type="ARBA" id="ARBA00049538"/>
    </source>
</evidence>
<sequence>MTESNEFVPILSLNSIEQPTLLKRCKTLIEKFKSLYNNSPDFIARAPGRVNLIGEHIDYAGFGVLPMAISNDVIIAVNFSNKKGYTNVRLSNIIDDKYKQKSWDFEGKDKIVEIIVEAGVSEWSNYFKCGYKGILRHLGIDNPVGMDCLVDGIVPIGAGLSSSSSFVCCAALATSHANNAKLTKKQITEISIECERFAGMNSGGMDQTASIFSQFGHALYVEFLPTLNATPTKLPTTNSPITFVVANSLVKADKVITAPIHYNLRVVETKLAAYHLGQLLFGEGCENLKHLCDLYSKSTKVTIDNLEKLSDYVDQVYKKNQNGYTLEELSIMLKLSSTEIYDKFIAKFPVRAERFHLYKRSKHVFEESCRVLKFYKVCTSDSNMDDIKVFESLGNLMNQSHQSCKELFDCSCDELNDLVKICLDGGAFGSRLTGAGWGGCTVSLISEDNVEKFIQHVVTNYYNLKFPSLSKSELNDAIFVTKPSNGAMILKDLLDN</sequence>
<dbReference type="Gene3D" id="3.30.230.10">
    <property type="match status" value="1"/>
</dbReference>
<dbReference type="PROSITE" id="PS00106">
    <property type="entry name" value="GALACTOKINASE"/>
    <property type="match status" value="1"/>
</dbReference>
<dbReference type="InterPro" id="IPR006206">
    <property type="entry name" value="Mevalonate/galactokinase"/>
</dbReference>
<evidence type="ECO:0000256" key="11">
    <source>
        <dbReference type="ARBA" id="ARBA00029590"/>
    </source>
</evidence>
<dbReference type="PANTHER" id="PTHR10457:SF7">
    <property type="entry name" value="GALACTOKINASE-RELATED"/>
    <property type="match status" value="1"/>
</dbReference>
<gene>
    <name evidence="16" type="ORF">C2G38_1998131</name>
</gene>
<dbReference type="InterPro" id="IPR020568">
    <property type="entry name" value="Ribosomal_Su5_D2-typ_SF"/>
</dbReference>
<dbReference type="Gene3D" id="3.30.70.3170">
    <property type="match status" value="1"/>
</dbReference>
<dbReference type="Gene3D" id="1.20.1440.340">
    <property type="match status" value="1"/>
</dbReference>
<keyword evidence="5" id="KW-0808">Transferase</keyword>
<keyword evidence="16" id="KW-0687">Ribonucleoprotein</keyword>
<dbReference type="InterPro" id="IPR019539">
    <property type="entry name" value="GalKase_N"/>
</dbReference>
<dbReference type="InterPro" id="IPR006204">
    <property type="entry name" value="GHMP_kinase_N_dom"/>
</dbReference>
<protein>
    <recommendedName>
        <fullName evidence="4">Galactokinase</fullName>
        <ecNumber evidence="3">2.7.1.6</ecNumber>
    </recommendedName>
    <alternativeName>
        <fullName evidence="11">Galactose kinase</fullName>
    </alternativeName>
</protein>
<dbReference type="UniPathway" id="UPA00214"/>
<dbReference type="InterPro" id="IPR014721">
    <property type="entry name" value="Ribsml_uS5_D2-typ_fold_subgr"/>
</dbReference>
<name>A0A397VQ38_9GLOM</name>
<evidence type="ECO:0000259" key="15">
    <source>
        <dbReference type="Pfam" id="PF10509"/>
    </source>
</evidence>
<dbReference type="NCBIfam" id="TIGR00131">
    <property type="entry name" value="gal_kin"/>
    <property type="match status" value="1"/>
</dbReference>
<feature type="domain" description="Galactokinase N-terminal" evidence="15">
    <location>
        <begin position="30"/>
        <end position="78"/>
    </location>
</feature>
<dbReference type="InterPro" id="IPR036554">
    <property type="entry name" value="GHMP_kinase_C_sf"/>
</dbReference>
<evidence type="ECO:0000256" key="9">
    <source>
        <dbReference type="ARBA" id="ARBA00023144"/>
    </source>
</evidence>
<keyword evidence="9" id="KW-0299">Galactose metabolism</keyword>
<dbReference type="InterPro" id="IPR013750">
    <property type="entry name" value="GHMP_kinase_C_dom"/>
</dbReference>
<evidence type="ECO:0000256" key="6">
    <source>
        <dbReference type="ARBA" id="ARBA00022741"/>
    </source>
</evidence>
<accession>A0A397VQ38</accession>
<reference evidence="16 17" key="1">
    <citation type="submission" date="2018-06" db="EMBL/GenBank/DDBJ databases">
        <title>Comparative genomics reveals the genomic features of Rhizophagus irregularis, R. cerebriforme, R. diaphanum and Gigaspora rosea, and their symbiotic lifestyle signature.</title>
        <authorList>
            <person name="Morin E."/>
            <person name="San Clemente H."/>
            <person name="Chen E.C.H."/>
            <person name="De La Providencia I."/>
            <person name="Hainaut M."/>
            <person name="Kuo A."/>
            <person name="Kohler A."/>
            <person name="Murat C."/>
            <person name="Tang N."/>
            <person name="Roy S."/>
            <person name="Loubradou J."/>
            <person name="Henrissat B."/>
            <person name="Grigoriev I.V."/>
            <person name="Corradi N."/>
            <person name="Roux C."/>
            <person name="Martin F.M."/>
        </authorList>
    </citation>
    <scope>NUCLEOTIDE SEQUENCE [LARGE SCALE GENOMIC DNA]</scope>
    <source>
        <strain evidence="16 17">DAOM 194757</strain>
    </source>
</reference>
<feature type="domain" description="GHMP kinase C-terminal" evidence="14">
    <location>
        <begin position="390"/>
        <end position="462"/>
    </location>
</feature>
<dbReference type="InterPro" id="IPR019741">
    <property type="entry name" value="Galactokinase_CS"/>
</dbReference>
<proteinExistence type="inferred from homology"/>
<dbReference type="EMBL" id="QKWP01000240">
    <property type="protein sequence ID" value="RIB23881.1"/>
    <property type="molecule type" value="Genomic_DNA"/>
</dbReference>
<dbReference type="GO" id="GO:0005524">
    <property type="term" value="F:ATP binding"/>
    <property type="evidence" value="ECO:0007669"/>
    <property type="project" value="UniProtKB-KW"/>
</dbReference>
<dbReference type="Pfam" id="PF08544">
    <property type="entry name" value="GHMP_kinases_C"/>
    <property type="match status" value="1"/>
</dbReference>
<dbReference type="PRINTS" id="PR00959">
    <property type="entry name" value="MEVGALKINASE"/>
</dbReference>
<dbReference type="GO" id="GO:0004335">
    <property type="term" value="F:galactokinase activity"/>
    <property type="evidence" value="ECO:0007669"/>
    <property type="project" value="UniProtKB-EC"/>
</dbReference>
<dbReference type="AlphaFoldDB" id="A0A397VQ38"/>
<dbReference type="Pfam" id="PF00288">
    <property type="entry name" value="GHMP_kinases_N"/>
    <property type="match status" value="1"/>
</dbReference>
<evidence type="ECO:0000256" key="1">
    <source>
        <dbReference type="ARBA" id="ARBA00004947"/>
    </source>
</evidence>
<evidence type="ECO:0000256" key="3">
    <source>
        <dbReference type="ARBA" id="ARBA00012315"/>
    </source>
</evidence>
<dbReference type="GO" id="GO:0006012">
    <property type="term" value="P:galactose metabolic process"/>
    <property type="evidence" value="ECO:0007669"/>
    <property type="project" value="UniProtKB-UniPathway"/>
</dbReference>
<dbReference type="PANTHER" id="PTHR10457">
    <property type="entry name" value="MEVALONATE KINASE/GALACTOKINASE"/>
    <property type="match status" value="1"/>
</dbReference>
<evidence type="ECO:0000313" key="16">
    <source>
        <dbReference type="EMBL" id="RIB23881.1"/>
    </source>
</evidence>
<dbReference type="InterPro" id="IPR000705">
    <property type="entry name" value="Galactokinase"/>
</dbReference>
<dbReference type="PRINTS" id="PR00473">
    <property type="entry name" value="GALCTOKINASE"/>
</dbReference>
<dbReference type="GO" id="GO:0005840">
    <property type="term" value="C:ribosome"/>
    <property type="evidence" value="ECO:0007669"/>
    <property type="project" value="UniProtKB-KW"/>
</dbReference>
<comment type="catalytic activity">
    <reaction evidence="12">
        <text>alpha-D-galactose + ATP = alpha-D-galactose 1-phosphate + ADP + H(+)</text>
        <dbReference type="Rhea" id="RHEA:13553"/>
        <dbReference type="ChEBI" id="CHEBI:15378"/>
        <dbReference type="ChEBI" id="CHEBI:28061"/>
        <dbReference type="ChEBI" id="CHEBI:30616"/>
        <dbReference type="ChEBI" id="CHEBI:58336"/>
        <dbReference type="ChEBI" id="CHEBI:456216"/>
        <dbReference type="EC" id="2.7.1.6"/>
    </reaction>
    <physiologicalReaction direction="left-to-right" evidence="12">
        <dbReference type="Rhea" id="RHEA:13554"/>
    </physiologicalReaction>
</comment>
<comment type="similarity">
    <text evidence="2">Belongs to the GHMP kinase family. GalK subfamily.</text>
</comment>
<evidence type="ECO:0000256" key="4">
    <source>
        <dbReference type="ARBA" id="ARBA00019487"/>
    </source>
</evidence>
<evidence type="ECO:0000256" key="10">
    <source>
        <dbReference type="ARBA" id="ARBA00023277"/>
    </source>
</evidence>